<proteinExistence type="predicted"/>
<dbReference type="AlphaFoldDB" id="A0AAP2FQV8"/>
<dbReference type="InterPro" id="IPR003615">
    <property type="entry name" value="HNH_nuc"/>
</dbReference>
<dbReference type="EMBL" id="JAGKON010000087">
    <property type="protein sequence ID" value="MBQ0604544.1"/>
    <property type="molecule type" value="Genomic_DNA"/>
</dbReference>
<gene>
    <name evidence="2" type="ORF">J7S78_32830</name>
</gene>
<accession>A0AAP2FQV8</accession>
<name>A0AAP2FQV8_KLEOX</name>
<keyword evidence="2" id="KW-0255">Endonuclease</keyword>
<organism evidence="2 3">
    <name type="scientific">Klebsiella oxytoca</name>
    <dbReference type="NCBI Taxonomy" id="571"/>
    <lineage>
        <taxon>Bacteria</taxon>
        <taxon>Pseudomonadati</taxon>
        <taxon>Pseudomonadota</taxon>
        <taxon>Gammaproteobacteria</taxon>
        <taxon>Enterobacterales</taxon>
        <taxon>Enterobacteriaceae</taxon>
        <taxon>Klebsiella/Raoultella group</taxon>
        <taxon>Klebsiella</taxon>
    </lineage>
</organism>
<protein>
    <submittedName>
        <fullName evidence="2">HNH endonuclease</fullName>
    </submittedName>
</protein>
<dbReference type="GO" id="GO:0004519">
    <property type="term" value="F:endonuclease activity"/>
    <property type="evidence" value="ECO:0007669"/>
    <property type="project" value="UniProtKB-KW"/>
</dbReference>
<comment type="caution">
    <text evidence="2">The sequence shown here is derived from an EMBL/GenBank/DDBJ whole genome shotgun (WGS) entry which is preliminary data.</text>
</comment>
<keyword evidence="2" id="KW-0378">Hydrolase</keyword>
<feature type="domain" description="HNH nuclease" evidence="1">
    <location>
        <begin position="61"/>
        <end position="97"/>
    </location>
</feature>
<sequence length="168" mass="19049">MSAKTIPLPIAKARQFLEVDGSSESGLRWKVDASTRAKKGTMAGSLDNHGYYYVKIDGVKYKAHRLVWAIANGEIPDGMTIDHIDRNTKNNSLENLRIADYKLQAQNRSRDYLKLRTNCGSLTVRKSGRIDASICINSKRFYKSGRDKAELIKWMEEVQSNKMAHLLD</sequence>
<dbReference type="SUPFAM" id="SSF54060">
    <property type="entry name" value="His-Me finger endonucleases"/>
    <property type="match status" value="1"/>
</dbReference>
<dbReference type="RefSeq" id="WP_064172795.1">
    <property type="nucleotide sequence ID" value="NZ_JAGKON010000087.1"/>
</dbReference>
<dbReference type="Pfam" id="PF13392">
    <property type="entry name" value="HNH_3"/>
    <property type="match status" value="1"/>
</dbReference>
<evidence type="ECO:0000259" key="1">
    <source>
        <dbReference type="Pfam" id="PF13392"/>
    </source>
</evidence>
<keyword evidence="2" id="KW-0540">Nuclease</keyword>
<dbReference type="Gene3D" id="3.90.75.20">
    <property type="match status" value="1"/>
</dbReference>
<evidence type="ECO:0000313" key="3">
    <source>
        <dbReference type="Proteomes" id="UP000673434"/>
    </source>
</evidence>
<evidence type="ECO:0000313" key="2">
    <source>
        <dbReference type="EMBL" id="MBQ0604544.1"/>
    </source>
</evidence>
<dbReference type="InterPro" id="IPR044925">
    <property type="entry name" value="His-Me_finger_sf"/>
</dbReference>
<keyword evidence="3" id="KW-1185">Reference proteome</keyword>
<reference evidence="2 3" key="1">
    <citation type="submission" date="2021-03" db="EMBL/GenBank/DDBJ databases">
        <authorList>
            <person name="Stanton E."/>
        </authorList>
    </citation>
    <scope>NUCLEOTIDE SEQUENCE [LARGE SCALE GENOMIC DNA]</scope>
    <source>
        <strain evidence="2 3">2020EL-00037</strain>
    </source>
</reference>
<dbReference type="Proteomes" id="UP000673434">
    <property type="component" value="Unassembled WGS sequence"/>
</dbReference>